<dbReference type="InterPro" id="IPR043151">
    <property type="entry name" value="BAH_sf"/>
</dbReference>
<dbReference type="OMA" id="LCGYFDQ"/>
<evidence type="ECO:0000256" key="1">
    <source>
        <dbReference type="SAM" id="MobiDB-lite"/>
    </source>
</evidence>
<keyword evidence="4" id="KW-1185">Reference proteome</keyword>
<feature type="compositionally biased region" description="Low complexity" evidence="1">
    <location>
        <begin position="638"/>
        <end position="648"/>
    </location>
</feature>
<name>D8RVL5_SELML</name>
<dbReference type="AlphaFoldDB" id="D8RVL5"/>
<protein>
    <recommendedName>
        <fullName evidence="2">BAH domain-containing protein</fullName>
    </recommendedName>
</protein>
<feature type="compositionally biased region" description="Polar residues" evidence="1">
    <location>
        <begin position="335"/>
        <end position="344"/>
    </location>
</feature>
<feature type="region of interest" description="Disordered" evidence="1">
    <location>
        <begin position="296"/>
        <end position="355"/>
    </location>
</feature>
<dbReference type="HOGENOM" id="CLU_014967_2_1_1"/>
<feature type="compositionally biased region" description="Basic and acidic residues" evidence="1">
    <location>
        <begin position="566"/>
        <end position="575"/>
    </location>
</feature>
<evidence type="ECO:0000313" key="3">
    <source>
        <dbReference type="EMBL" id="EFJ23795.1"/>
    </source>
</evidence>
<feature type="compositionally biased region" description="Basic residues" evidence="1">
    <location>
        <begin position="321"/>
        <end position="331"/>
    </location>
</feature>
<feature type="region of interest" description="Disordered" evidence="1">
    <location>
        <begin position="566"/>
        <end position="605"/>
    </location>
</feature>
<feature type="compositionally biased region" description="Gly residues" evidence="1">
    <location>
        <begin position="592"/>
        <end position="601"/>
    </location>
</feature>
<dbReference type="Gene3D" id="2.30.30.490">
    <property type="match status" value="1"/>
</dbReference>
<dbReference type="KEGG" id="smo:SELMODRAFT_415282"/>
<dbReference type="EMBL" id="GL377591">
    <property type="protein sequence ID" value="EFJ23795.1"/>
    <property type="molecule type" value="Genomic_DNA"/>
</dbReference>
<sequence length="688" mass="76158">MHGSGSPLGSGPGRFVEWEETFVSNDRGSRVVHYYLKDRQGQATLAVVGTERSVRHMVYVVCDDFLPLAGLDKSTTAAFKWRARREVVDWLSSLLSKSRTSSPCRSNSHVSVETAATEDSPDGGKRLHDSKKSVTNVFWVGSSWTCRKRLKHYKSFRRNGITIAVKSFVFVMSEENEHHIAYIEDMYEDKKLRKKLRVRWFHKTSELACKIPAPPPHPREVFFTQFPQVISVECVDGLATVLAPEHFEKCPLFLPDSRELIHVCSRQFDNDGIKPLNICGVEGYWEQKALAALGVSSSRGSPDLASDDDEDEENRGGRGPRLTRYRRRRVDKGHSNSSTPTTDGEGNGLSDVDPTRASFEVGDKVEILCQDSGLRGCWFIGVIVGKTSRRVRVRYDDLQDDDGKENLEEWVSTSKVAQLDKLNIRAHSRPALRPCPATGPEAVACSFGTPVDVWWNDGWWEGVVIGRLRADFVSFSFLDEGDAEVFKTSDLRVSRDWVNSQWCNVKADPEAVSALGIVCGSRGPLTVSQSCRYQNRYEEGNIDRMISIVEAAEELREEEDNADKFLTRCSSDDSSRKRKAGGGSGEEEEACGGDGGGGSGGLKCKHSKEASVEESDCELDMEQEGWNNVNKKPRIASSAAATNASIRSPSLKSSSAMFGSPLPPVASLVLSSFWESLPSVDCALDVDT</sequence>
<dbReference type="SMART" id="SM00743">
    <property type="entry name" value="Agenet"/>
    <property type="match status" value="2"/>
</dbReference>
<dbReference type="STRING" id="88036.D8RVL5"/>
<reference evidence="3 4" key="1">
    <citation type="journal article" date="2011" name="Science">
        <title>The Selaginella genome identifies genetic changes associated with the evolution of vascular plants.</title>
        <authorList>
            <person name="Banks J.A."/>
            <person name="Nishiyama T."/>
            <person name="Hasebe M."/>
            <person name="Bowman J.L."/>
            <person name="Gribskov M."/>
            <person name="dePamphilis C."/>
            <person name="Albert V.A."/>
            <person name="Aono N."/>
            <person name="Aoyama T."/>
            <person name="Ambrose B.A."/>
            <person name="Ashton N.W."/>
            <person name="Axtell M.J."/>
            <person name="Barker E."/>
            <person name="Barker M.S."/>
            <person name="Bennetzen J.L."/>
            <person name="Bonawitz N.D."/>
            <person name="Chapple C."/>
            <person name="Cheng C."/>
            <person name="Correa L.G."/>
            <person name="Dacre M."/>
            <person name="DeBarry J."/>
            <person name="Dreyer I."/>
            <person name="Elias M."/>
            <person name="Engstrom E.M."/>
            <person name="Estelle M."/>
            <person name="Feng L."/>
            <person name="Finet C."/>
            <person name="Floyd S.K."/>
            <person name="Frommer W.B."/>
            <person name="Fujita T."/>
            <person name="Gramzow L."/>
            <person name="Gutensohn M."/>
            <person name="Harholt J."/>
            <person name="Hattori M."/>
            <person name="Heyl A."/>
            <person name="Hirai T."/>
            <person name="Hiwatashi Y."/>
            <person name="Ishikawa M."/>
            <person name="Iwata M."/>
            <person name="Karol K.G."/>
            <person name="Koehler B."/>
            <person name="Kolukisaoglu U."/>
            <person name="Kubo M."/>
            <person name="Kurata T."/>
            <person name="Lalonde S."/>
            <person name="Li K."/>
            <person name="Li Y."/>
            <person name="Litt A."/>
            <person name="Lyons E."/>
            <person name="Manning G."/>
            <person name="Maruyama T."/>
            <person name="Michael T.P."/>
            <person name="Mikami K."/>
            <person name="Miyazaki S."/>
            <person name="Morinaga S."/>
            <person name="Murata T."/>
            <person name="Mueller-Roeber B."/>
            <person name="Nelson D.R."/>
            <person name="Obara M."/>
            <person name="Oguri Y."/>
            <person name="Olmstead R.G."/>
            <person name="Onodera N."/>
            <person name="Petersen B.L."/>
            <person name="Pils B."/>
            <person name="Prigge M."/>
            <person name="Rensing S.A."/>
            <person name="Riano-Pachon D.M."/>
            <person name="Roberts A.W."/>
            <person name="Sato Y."/>
            <person name="Scheller H.V."/>
            <person name="Schulz B."/>
            <person name="Schulz C."/>
            <person name="Shakirov E.V."/>
            <person name="Shibagaki N."/>
            <person name="Shinohara N."/>
            <person name="Shippen D.E."/>
            <person name="Soerensen I."/>
            <person name="Sotooka R."/>
            <person name="Sugimoto N."/>
            <person name="Sugita M."/>
            <person name="Sumikawa N."/>
            <person name="Tanurdzic M."/>
            <person name="Theissen G."/>
            <person name="Ulvskov P."/>
            <person name="Wakazuki S."/>
            <person name="Weng J.K."/>
            <person name="Willats W.W."/>
            <person name="Wipf D."/>
            <person name="Wolf P.G."/>
            <person name="Yang L."/>
            <person name="Zimmer A.D."/>
            <person name="Zhu Q."/>
            <person name="Mitros T."/>
            <person name="Hellsten U."/>
            <person name="Loque D."/>
            <person name="Otillar R."/>
            <person name="Salamov A."/>
            <person name="Schmutz J."/>
            <person name="Shapiro H."/>
            <person name="Lindquist E."/>
            <person name="Lucas S."/>
            <person name="Rokhsar D."/>
            <person name="Grigoriev I.V."/>
        </authorList>
    </citation>
    <scope>NUCLEOTIDE SEQUENCE [LARGE SCALE GENOMIC DNA]</scope>
</reference>
<dbReference type="Pfam" id="PF01426">
    <property type="entry name" value="BAH"/>
    <property type="match status" value="1"/>
</dbReference>
<organism evidence="4">
    <name type="scientific">Selaginella moellendorffii</name>
    <name type="common">Spikemoss</name>
    <dbReference type="NCBI Taxonomy" id="88036"/>
    <lineage>
        <taxon>Eukaryota</taxon>
        <taxon>Viridiplantae</taxon>
        <taxon>Streptophyta</taxon>
        <taxon>Embryophyta</taxon>
        <taxon>Tracheophyta</taxon>
        <taxon>Lycopodiopsida</taxon>
        <taxon>Selaginellales</taxon>
        <taxon>Selaginellaceae</taxon>
        <taxon>Selaginella</taxon>
    </lineage>
</organism>
<dbReference type="InterPro" id="IPR008395">
    <property type="entry name" value="Agenet-like_dom"/>
</dbReference>
<feature type="region of interest" description="Disordered" evidence="1">
    <location>
        <begin position="98"/>
        <end position="128"/>
    </location>
</feature>
<proteinExistence type="predicted"/>
<dbReference type="CDD" id="cd20405">
    <property type="entry name" value="Tudor_Agenet_AtDUF_rpt1_3"/>
    <property type="match status" value="1"/>
</dbReference>
<dbReference type="InterPro" id="IPR001025">
    <property type="entry name" value="BAH_dom"/>
</dbReference>
<dbReference type="GO" id="GO:0003682">
    <property type="term" value="F:chromatin binding"/>
    <property type="evidence" value="ECO:0007669"/>
    <property type="project" value="InterPro"/>
</dbReference>
<dbReference type="PANTHER" id="PTHR31917">
    <property type="entry name" value="AGENET DOMAIN-CONTAINING PROTEIN-RELATED"/>
    <property type="match status" value="1"/>
</dbReference>
<dbReference type="PROSITE" id="PS51038">
    <property type="entry name" value="BAH"/>
    <property type="match status" value="1"/>
</dbReference>
<gene>
    <name evidence="3" type="ORF">SELMODRAFT_415282</name>
</gene>
<dbReference type="PANTHER" id="PTHR31917:SF101">
    <property type="entry name" value="OS07G0607300 PROTEIN"/>
    <property type="match status" value="1"/>
</dbReference>
<dbReference type="Pfam" id="PF05641">
    <property type="entry name" value="Agenet"/>
    <property type="match status" value="1"/>
</dbReference>
<dbReference type="InterPro" id="IPR014002">
    <property type="entry name" value="Agenet_dom_plant"/>
</dbReference>
<evidence type="ECO:0000259" key="2">
    <source>
        <dbReference type="PROSITE" id="PS51038"/>
    </source>
</evidence>
<dbReference type="Gramene" id="EFJ23795">
    <property type="protein sequence ID" value="EFJ23795"/>
    <property type="gene ID" value="SELMODRAFT_415282"/>
</dbReference>
<dbReference type="InParanoid" id="D8RVL5"/>
<feature type="region of interest" description="Disordered" evidence="1">
    <location>
        <begin position="638"/>
        <end position="658"/>
    </location>
</feature>
<dbReference type="CDD" id="cd20403">
    <property type="entry name" value="Tudor_Agenet_FMRP-like_rpt2"/>
    <property type="match status" value="1"/>
</dbReference>
<dbReference type="FunCoup" id="D8RVL5">
    <property type="interactions" value="2201"/>
</dbReference>
<dbReference type="eggNOG" id="ENOG502QSIN">
    <property type="taxonomic scope" value="Eukaryota"/>
</dbReference>
<evidence type="ECO:0000313" key="4">
    <source>
        <dbReference type="Proteomes" id="UP000001514"/>
    </source>
</evidence>
<accession>D8RVL5</accession>
<dbReference type="Proteomes" id="UP000001514">
    <property type="component" value="Unassembled WGS sequence"/>
</dbReference>
<feature type="domain" description="BAH" evidence="2">
    <location>
        <begin position="161"/>
        <end position="279"/>
    </location>
</feature>